<dbReference type="InterPro" id="IPR012318">
    <property type="entry name" value="HTH_CRP"/>
</dbReference>
<keyword evidence="6" id="KW-1185">Reference proteome</keyword>
<comment type="caution">
    <text evidence="5">The sequence shown here is derived from an EMBL/GenBank/DDBJ whole genome shotgun (WGS) entry which is preliminary data.</text>
</comment>
<name>A0ABT3YBA6_9HYPH</name>
<evidence type="ECO:0000256" key="1">
    <source>
        <dbReference type="ARBA" id="ARBA00023015"/>
    </source>
</evidence>
<keyword evidence="2" id="KW-0238">DNA-binding</keyword>
<sequence length="238" mass="26525">MPQIQQTQVRNRLLAHVSAEDFARIAPHLEFVELPWRHAFSQPNMLAEYSYFLESGIGSIVAPSPEGHSAEIGIFGREGMTPIATALKADTDPFSTFMQVAGSAYRIRSAALVAAIDESNTLKTLMGRYAQAQAVQSAYTALSNAVHQIDERLARWILMCHDRTDGNDISLTHEFLSIMLAVRRPSVTTALHVLEGNLLIRAERGLIIVRDRQALESFARDAYGTPEREYERLIGKMN</sequence>
<dbReference type="RefSeq" id="WP_267611145.1">
    <property type="nucleotide sequence ID" value="NZ_JAOVZQ010000001.1"/>
</dbReference>
<proteinExistence type="predicted"/>
<evidence type="ECO:0000259" key="4">
    <source>
        <dbReference type="Pfam" id="PF13545"/>
    </source>
</evidence>
<dbReference type="SUPFAM" id="SSF51206">
    <property type="entry name" value="cAMP-binding domain-like"/>
    <property type="match status" value="1"/>
</dbReference>
<dbReference type="InterPro" id="IPR018490">
    <property type="entry name" value="cNMP-bd_dom_sf"/>
</dbReference>
<dbReference type="Proteomes" id="UP001081283">
    <property type="component" value="Unassembled WGS sequence"/>
</dbReference>
<dbReference type="InterPro" id="IPR014710">
    <property type="entry name" value="RmlC-like_jellyroll"/>
</dbReference>
<dbReference type="Pfam" id="PF13545">
    <property type="entry name" value="HTH_Crp_2"/>
    <property type="match status" value="1"/>
</dbReference>
<dbReference type="InterPro" id="IPR036390">
    <property type="entry name" value="WH_DNA-bd_sf"/>
</dbReference>
<keyword evidence="1" id="KW-0805">Transcription regulation</keyword>
<evidence type="ECO:0000256" key="2">
    <source>
        <dbReference type="ARBA" id="ARBA00023125"/>
    </source>
</evidence>
<accession>A0ABT3YBA6</accession>
<keyword evidence="3" id="KW-0804">Transcription</keyword>
<reference evidence="5" key="1">
    <citation type="submission" date="2022-10" db="EMBL/GenBank/DDBJ databases">
        <title>Hoeflea sp. J2-29, isolated from marine algae.</title>
        <authorList>
            <person name="Kristyanto S."/>
            <person name="Kim J.M."/>
            <person name="Jeon C.O."/>
        </authorList>
    </citation>
    <scope>NUCLEOTIDE SEQUENCE</scope>
    <source>
        <strain evidence="5">J2-29</strain>
    </source>
</reference>
<feature type="domain" description="HTH crp-type" evidence="4">
    <location>
        <begin position="151"/>
        <end position="217"/>
    </location>
</feature>
<gene>
    <name evidence="5" type="ORF">OEG82_03795</name>
</gene>
<protein>
    <submittedName>
        <fullName evidence="5">Crp/Fnr family transcriptional regulator</fullName>
    </submittedName>
</protein>
<dbReference type="SUPFAM" id="SSF46785">
    <property type="entry name" value="Winged helix' DNA-binding domain"/>
    <property type="match status" value="1"/>
</dbReference>
<evidence type="ECO:0000256" key="3">
    <source>
        <dbReference type="ARBA" id="ARBA00023163"/>
    </source>
</evidence>
<evidence type="ECO:0000313" key="5">
    <source>
        <dbReference type="EMBL" id="MCY0093161.1"/>
    </source>
</evidence>
<dbReference type="EMBL" id="JAOVZQ010000001">
    <property type="protein sequence ID" value="MCY0093161.1"/>
    <property type="molecule type" value="Genomic_DNA"/>
</dbReference>
<organism evidence="5 6">
    <name type="scientific">Hoeflea ulvae</name>
    <dbReference type="NCBI Taxonomy" id="2983764"/>
    <lineage>
        <taxon>Bacteria</taxon>
        <taxon>Pseudomonadati</taxon>
        <taxon>Pseudomonadota</taxon>
        <taxon>Alphaproteobacteria</taxon>
        <taxon>Hyphomicrobiales</taxon>
        <taxon>Rhizobiaceae</taxon>
        <taxon>Hoeflea</taxon>
    </lineage>
</organism>
<dbReference type="Gene3D" id="2.60.120.10">
    <property type="entry name" value="Jelly Rolls"/>
    <property type="match status" value="1"/>
</dbReference>
<evidence type="ECO:0000313" key="6">
    <source>
        <dbReference type="Proteomes" id="UP001081283"/>
    </source>
</evidence>